<dbReference type="Proteomes" id="UP001066276">
    <property type="component" value="Chromosome 9"/>
</dbReference>
<sequence>MASTCSRHIYRVGVPGNWSHETQAPDDAEACTGPEEEEGRQAESLPAVAKIIKKIREEGTPGPTGLPGSLLLDRYFIQPVYRM</sequence>
<protein>
    <submittedName>
        <fullName evidence="2">Uncharacterized protein</fullName>
    </submittedName>
</protein>
<evidence type="ECO:0000313" key="2">
    <source>
        <dbReference type="EMBL" id="KAJ1109872.1"/>
    </source>
</evidence>
<accession>A0AAV7N1N9</accession>
<dbReference type="EMBL" id="JANPWB010000013">
    <property type="protein sequence ID" value="KAJ1109872.1"/>
    <property type="molecule type" value="Genomic_DNA"/>
</dbReference>
<evidence type="ECO:0000313" key="3">
    <source>
        <dbReference type="Proteomes" id="UP001066276"/>
    </source>
</evidence>
<reference evidence="2" key="1">
    <citation type="journal article" date="2022" name="bioRxiv">
        <title>Sequencing and chromosome-scale assembly of the giantPleurodeles waltlgenome.</title>
        <authorList>
            <person name="Brown T."/>
            <person name="Elewa A."/>
            <person name="Iarovenko S."/>
            <person name="Subramanian E."/>
            <person name="Araus A.J."/>
            <person name="Petzold A."/>
            <person name="Susuki M."/>
            <person name="Suzuki K.-i.T."/>
            <person name="Hayashi T."/>
            <person name="Toyoda A."/>
            <person name="Oliveira C."/>
            <person name="Osipova E."/>
            <person name="Leigh N.D."/>
            <person name="Simon A."/>
            <person name="Yun M.H."/>
        </authorList>
    </citation>
    <scope>NUCLEOTIDE SEQUENCE</scope>
    <source>
        <strain evidence="2">20211129_DDA</strain>
        <tissue evidence="2">Liver</tissue>
    </source>
</reference>
<feature type="compositionally biased region" description="Acidic residues" evidence="1">
    <location>
        <begin position="24"/>
        <end position="38"/>
    </location>
</feature>
<feature type="region of interest" description="Disordered" evidence="1">
    <location>
        <begin position="16"/>
        <end position="43"/>
    </location>
</feature>
<proteinExistence type="predicted"/>
<evidence type="ECO:0000256" key="1">
    <source>
        <dbReference type="SAM" id="MobiDB-lite"/>
    </source>
</evidence>
<comment type="caution">
    <text evidence="2">The sequence shown here is derived from an EMBL/GenBank/DDBJ whole genome shotgun (WGS) entry which is preliminary data.</text>
</comment>
<name>A0AAV7N1N9_PLEWA</name>
<dbReference type="AlphaFoldDB" id="A0AAV7N1N9"/>
<keyword evidence="3" id="KW-1185">Reference proteome</keyword>
<organism evidence="2 3">
    <name type="scientific">Pleurodeles waltl</name>
    <name type="common">Iberian ribbed newt</name>
    <dbReference type="NCBI Taxonomy" id="8319"/>
    <lineage>
        <taxon>Eukaryota</taxon>
        <taxon>Metazoa</taxon>
        <taxon>Chordata</taxon>
        <taxon>Craniata</taxon>
        <taxon>Vertebrata</taxon>
        <taxon>Euteleostomi</taxon>
        <taxon>Amphibia</taxon>
        <taxon>Batrachia</taxon>
        <taxon>Caudata</taxon>
        <taxon>Salamandroidea</taxon>
        <taxon>Salamandridae</taxon>
        <taxon>Pleurodelinae</taxon>
        <taxon>Pleurodeles</taxon>
    </lineage>
</organism>
<gene>
    <name evidence="2" type="ORF">NDU88_007229</name>
</gene>